<dbReference type="Pfam" id="PF25954">
    <property type="entry name" value="Beta-barrel_RND_2"/>
    <property type="match status" value="1"/>
</dbReference>
<protein>
    <submittedName>
        <fullName evidence="5">Efflux transporter, RND family, MFP subunit</fullName>
    </submittedName>
</protein>
<dbReference type="InterPro" id="IPR058649">
    <property type="entry name" value="CzcB_C"/>
</dbReference>
<keyword evidence="2" id="KW-0472">Membrane</keyword>
<feature type="domain" description="CzcB-like C-terminal circularly permuted SH3-like" evidence="4">
    <location>
        <begin position="317"/>
        <end position="375"/>
    </location>
</feature>
<sequence>MTEPPSIPSAAQASRKFPWVRAVLLGVGLSLVAVLIWRYWPSTAGTAPPKAAESAAVTLAGPYLIAIDPGSLLRKKLEFSTVREERITTPLLTVTGAVMARLRAGSGPVEDRWQFSSVELSGTYADWQKARTEVDFAAKQLAKTRELTAAQLSAQNRAVERLRKLVATGTEAVRDLTAAEASLLETQLEGQKAVFEAESALTQATHSHAALERKLLQAGIDPALMEQAKVGAAMVMADVPEVRIGLVREGQACRARFYGLPDRTFQGVVRSLAPALSPERRTLRVFFELNDQEGRLRPGMYAEISLGTDPRQAILAPADGVLHIGDSDYVLIEAGSGLWRVTKVRVGERAGEQVEILDGLQDGQRLIGNGAILLKPLVVEALLKAKESPAGSGGTAR</sequence>
<evidence type="ECO:0000256" key="2">
    <source>
        <dbReference type="SAM" id="Phobius"/>
    </source>
</evidence>
<dbReference type="Proteomes" id="UP001497493">
    <property type="component" value="Chromosome"/>
</dbReference>
<feature type="domain" description="CusB-like beta-barrel" evidence="3">
    <location>
        <begin position="235"/>
        <end position="308"/>
    </location>
</feature>
<dbReference type="InterPro" id="IPR051909">
    <property type="entry name" value="MFP_Cation_Efflux"/>
</dbReference>
<dbReference type="Gene3D" id="2.40.30.170">
    <property type="match status" value="1"/>
</dbReference>
<keyword evidence="2" id="KW-0812">Transmembrane</keyword>
<dbReference type="PANTHER" id="PTHR30097:SF4">
    <property type="entry name" value="SLR6042 PROTEIN"/>
    <property type="match status" value="1"/>
</dbReference>
<dbReference type="PANTHER" id="PTHR30097">
    <property type="entry name" value="CATION EFFLUX SYSTEM PROTEIN CUSB"/>
    <property type="match status" value="1"/>
</dbReference>
<name>A0ABP1C604_9GAMM</name>
<evidence type="ECO:0000313" key="5">
    <source>
        <dbReference type="EMBL" id="CAL1239653.1"/>
    </source>
</evidence>
<feature type="transmembrane region" description="Helical" evidence="2">
    <location>
        <begin position="20"/>
        <end position="40"/>
    </location>
</feature>
<dbReference type="Pfam" id="PF25975">
    <property type="entry name" value="CzcB_C"/>
    <property type="match status" value="1"/>
</dbReference>
<dbReference type="EMBL" id="OZ026884">
    <property type="protein sequence ID" value="CAL1239653.1"/>
    <property type="molecule type" value="Genomic_DNA"/>
</dbReference>
<evidence type="ECO:0000259" key="3">
    <source>
        <dbReference type="Pfam" id="PF25954"/>
    </source>
</evidence>
<evidence type="ECO:0000313" key="6">
    <source>
        <dbReference type="Proteomes" id="UP001497493"/>
    </source>
</evidence>
<dbReference type="RefSeq" id="WP_348759196.1">
    <property type="nucleotide sequence ID" value="NZ_OZ026884.1"/>
</dbReference>
<accession>A0ABP1C604</accession>
<keyword evidence="6" id="KW-1185">Reference proteome</keyword>
<dbReference type="InterPro" id="IPR058792">
    <property type="entry name" value="Beta-barrel_RND_2"/>
</dbReference>
<evidence type="ECO:0000259" key="4">
    <source>
        <dbReference type="Pfam" id="PF25975"/>
    </source>
</evidence>
<keyword evidence="2" id="KW-1133">Transmembrane helix</keyword>
<evidence type="ECO:0000256" key="1">
    <source>
        <dbReference type="ARBA" id="ARBA00022448"/>
    </source>
</evidence>
<keyword evidence="1" id="KW-0813">Transport</keyword>
<organism evidence="5 6">
    <name type="scientific">Candidatus Methylocalor cossyra</name>
    <dbReference type="NCBI Taxonomy" id="3108543"/>
    <lineage>
        <taxon>Bacteria</taxon>
        <taxon>Pseudomonadati</taxon>
        <taxon>Pseudomonadota</taxon>
        <taxon>Gammaproteobacteria</taxon>
        <taxon>Methylococcales</taxon>
        <taxon>Methylococcaceae</taxon>
        <taxon>Candidatus Methylocalor</taxon>
    </lineage>
</organism>
<gene>
    <name evidence="5" type="ORF">MECH1_V1_0877</name>
</gene>
<dbReference type="Gene3D" id="2.40.420.20">
    <property type="match status" value="1"/>
</dbReference>
<reference evidence="5 6" key="1">
    <citation type="submission" date="2024-04" db="EMBL/GenBank/DDBJ databases">
        <authorList>
            <person name="Cremers G."/>
        </authorList>
    </citation>
    <scope>NUCLEOTIDE SEQUENCE [LARGE SCALE GENOMIC DNA]</scope>
    <source>
        <strain evidence="5">MeCH1-AG</strain>
    </source>
</reference>
<proteinExistence type="predicted"/>